<comment type="caution">
    <text evidence="2">The sequence shown here is derived from an EMBL/GenBank/DDBJ whole genome shotgun (WGS) entry which is preliminary data.</text>
</comment>
<proteinExistence type="predicted"/>
<dbReference type="PANTHER" id="PTHR46732">
    <property type="entry name" value="ATP-DEPENDENT PROTEASE LA (LON) DOMAIN PROTEIN"/>
    <property type="match status" value="1"/>
</dbReference>
<dbReference type="InterPro" id="IPR046336">
    <property type="entry name" value="Lon_prtase_N_sf"/>
</dbReference>
<name>A0A1Y2K6V4_9PROT</name>
<gene>
    <name evidence="2" type="ORF">MAIT1_03217</name>
</gene>
<evidence type="ECO:0000313" key="3">
    <source>
        <dbReference type="Proteomes" id="UP000194003"/>
    </source>
</evidence>
<sequence>MAESRRSEGYLPLFPLHTVLMPMQRIPLRIFEPRYLDLMRRVGDDPCGFGVALIVRGGEVGPIPEIESFGCCAAVVDFESQPDGLLGITIEGSRRLTIHETQVEASGLLTARVTLREEIRAQQTPPEWLHEVGRLIEQQFPDALRGAVVGDAAAALFWRVVSYLPLTNPQKMALLKEDSADERVSMLHEMLFSPSVQ</sequence>
<evidence type="ECO:0000313" key="2">
    <source>
        <dbReference type="EMBL" id="OSM05078.1"/>
    </source>
</evidence>
<dbReference type="Proteomes" id="UP000194003">
    <property type="component" value="Unassembled WGS sequence"/>
</dbReference>
<dbReference type="SMART" id="SM00464">
    <property type="entry name" value="LON"/>
    <property type="match status" value="1"/>
</dbReference>
<evidence type="ECO:0000259" key="1">
    <source>
        <dbReference type="PROSITE" id="PS51787"/>
    </source>
</evidence>
<dbReference type="Gene3D" id="2.30.130.40">
    <property type="entry name" value="LON domain-like"/>
    <property type="match status" value="1"/>
</dbReference>
<dbReference type="PANTHER" id="PTHR46732:SF8">
    <property type="entry name" value="ATP-DEPENDENT PROTEASE LA (LON) DOMAIN PROTEIN"/>
    <property type="match status" value="1"/>
</dbReference>
<organism evidence="2 3">
    <name type="scientific">Magnetofaba australis IT-1</name>
    <dbReference type="NCBI Taxonomy" id="1434232"/>
    <lineage>
        <taxon>Bacteria</taxon>
        <taxon>Pseudomonadati</taxon>
        <taxon>Pseudomonadota</taxon>
        <taxon>Magnetococcia</taxon>
        <taxon>Magnetococcales</taxon>
        <taxon>Magnetococcaceae</taxon>
        <taxon>Magnetofaba</taxon>
    </lineage>
</organism>
<dbReference type="InterPro" id="IPR003111">
    <property type="entry name" value="Lon_prtase_N"/>
</dbReference>
<keyword evidence="3" id="KW-1185">Reference proteome</keyword>
<dbReference type="OrthoDB" id="9806457at2"/>
<dbReference type="InterPro" id="IPR015947">
    <property type="entry name" value="PUA-like_sf"/>
</dbReference>
<dbReference type="Pfam" id="PF02190">
    <property type="entry name" value="LON_substr_bdg"/>
    <property type="match status" value="1"/>
</dbReference>
<protein>
    <submittedName>
        <fullName evidence="2">Putative peptidase S16, lon domain-containing protein</fullName>
    </submittedName>
</protein>
<dbReference type="STRING" id="1434232.MAIT1_03217"/>
<dbReference type="SUPFAM" id="SSF88697">
    <property type="entry name" value="PUA domain-like"/>
    <property type="match status" value="1"/>
</dbReference>
<dbReference type="EMBL" id="LVJN01000018">
    <property type="protein sequence ID" value="OSM05078.1"/>
    <property type="molecule type" value="Genomic_DNA"/>
</dbReference>
<accession>A0A1Y2K6V4</accession>
<feature type="domain" description="Lon N-terminal" evidence="1">
    <location>
        <begin position="11"/>
        <end position="195"/>
    </location>
</feature>
<dbReference type="RefSeq" id="WP_085441718.1">
    <property type="nucleotide sequence ID" value="NZ_LVJN01000018.1"/>
</dbReference>
<dbReference type="AlphaFoldDB" id="A0A1Y2K6V4"/>
<dbReference type="PROSITE" id="PS51787">
    <property type="entry name" value="LON_N"/>
    <property type="match status" value="1"/>
</dbReference>
<reference evidence="2 3" key="1">
    <citation type="journal article" date="2016" name="BMC Genomics">
        <title>Combined genomic and structural analyses of a cultured magnetotactic bacterium reveals its niche adaptation to a dynamic environment.</title>
        <authorList>
            <person name="Araujo A.C."/>
            <person name="Morillo V."/>
            <person name="Cypriano J."/>
            <person name="Teixeira L.C."/>
            <person name="Leao P."/>
            <person name="Lyra S."/>
            <person name="Almeida L.G."/>
            <person name="Bazylinski D.A."/>
            <person name="Vasconcellos A.T."/>
            <person name="Abreu F."/>
            <person name="Lins U."/>
        </authorList>
    </citation>
    <scope>NUCLEOTIDE SEQUENCE [LARGE SCALE GENOMIC DNA]</scope>
    <source>
        <strain evidence="2 3">IT-1</strain>
    </source>
</reference>